<evidence type="ECO:0000259" key="2">
    <source>
        <dbReference type="PROSITE" id="PS50966"/>
    </source>
</evidence>
<proteinExistence type="predicted"/>
<dbReference type="PROSITE" id="PS50966">
    <property type="entry name" value="ZF_SWIM"/>
    <property type="match status" value="1"/>
</dbReference>
<protein>
    <recommendedName>
        <fullName evidence="2">SWIM-type domain-containing protein</fullName>
    </recommendedName>
</protein>
<dbReference type="PANTHER" id="PTHR47456">
    <property type="entry name" value="PHD-TYPE DOMAIN-CONTAINING PROTEIN"/>
    <property type="match status" value="1"/>
</dbReference>
<evidence type="ECO:0000313" key="3">
    <source>
        <dbReference type="EMBL" id="KAH8040941.1"/>
    </source>
</evidence>
<name>A0A9J6F416_RHIMP</name>
<evidence type="ECO:0000256" key="1">
    <source>
        <dbReference type="PROSITE-ProRule" id="PRU00325"/>
    </source>
</evidence>
<organism evidence="3 4">
    <name type="scientific">Rhipicephalus microplus</name>
    <name type="common">Cattle tick</name>
    <name type="synonym">Boophilus microplus</name>
    <dbReference type="NCBI Taxonomy" id="6941"/>
    <lineage>
        <taxon>Eukaryota</taxon>
        <taxon>Metazoa</taxon>
        <taxon>Ecdysozoa</taxon>
        <taxon>Arthropoda</taxon>
        <taxon>Chelicerata</taxon>
        <taxon>Arachnida</taxon>
        <taxon>Acari</taxon>
        <taxon>Parasitiformes</taxon>
        <taxon>Ixodida</taxon>
        <taxon>Ixodoidea</taxon>
        <taxon>Ixodidae</taxon>
        <taxon>Rhipicephalinae</taxon>
        <taxon>Rhipicephalus</taxon>
        <taxon>Boophilus</taxon>
    </lineage>
</organism>
<feature type="domain" description="SWIM-type" evidence="2">
    <location>
        <begin position="36"/>
        <end position="68"/>
    </location>
</feature>
<dbReference type="AlphaFoldDB" id="A0A9J6F416"/>
<dbReference type="InterPro" id="IPR007527">
    <property type="entry name" value="Znf_SWIM"/>
</dbReference>
<dbReference type="Proteomes" id="UP000821866">
    <property type="component" value="Chromosome 1"/>
</dbReference>
<gene>
    <name evidence="3" type="ORF">HPB51_013111</name>
</gene>
<accession>A0A9J6F416</accession>
<dbReference type="EMBL" id="JABSTU010000001">
    <property type="protein sequence ID" value="KAH8040941.1"/>
    <property type="molecule type" value="Genomic_DNA"/>
</dbReference>
<evidence type="ECO:0000313" key="4">
    <source>
        <dbReference type="Proteomes" id="UP000821866"/>
    </source>
</evidence>
<keyword evidence="4" id="KW-1185">Reference proteome</keyword>
<comment type="caution">
    <text evidence="3">The sequence shown here is derived from an EMBL/GenBank/DDBJ whole genome shotgun (WGS) entry which is preliminary data.</text>
</comment>
<keyword evidence="1" id="KW-0479">Metal-binding</keyword>
<dbReference type="Pfam" id="PF04434">
    <property type="entry name" value="SWIM"/>
    <property type="match status" value="1"/>
</dbReference>
<reference evidence="3" key="2">
    <citation type="submission" date="2021-09" db="EMBL/GenBank/DDBJ databases">
        <authorList>
            <person name="Jia N."/>
            <person name="Wang J."/>
            <person name="Shi W."/>
            <person name="Du L."/>
            <person name="Sun Y."/>
            <person name="Zhan W."/>
            <person name="Jiang J."/>
            <person name="Wang Q."/>
            <person name="Zhang B."/>
            <person name="Ji P."/>
            <person name="Sakyi L.B."/>
            <person name="Cui X."/>
            <person name="Yuan T."/>
            <person name="Jiang B."/>
            <person name="Yang W."/>
            <person name="Lam T.T.-Y."/>
            <person name="Chang Q."/>
            <person name="Ding S."/>
            <person name="Wang X."/>
            <person name="Zhu J."/>
            <person name="Ruan X."/>
            <person name="Zhao L."/>
            <person name="Wei J."/>
            <person name="Que T."/>
            <person name="Du C."/>
            <person name="Cheng J."/>
            <person name="Dai P."/>
            <person name="Han X."/>
            <person name="Huang E."/>
            <person name="Gao Y."/>
            <person name="Liu J."/>
            <person name="Shao H."/>
            <person name="Ye R."/>
            <person name="Li L."/>
            <person name="Wei W."/>
            <person name="Wang X."/>
            <person name="Wang C."/>
            <person name="Huo Q."/>
            <person name="Li W."/>
            <person name="Guo W."/>
            <person name="Chen H."/>
            <person name="Chen S."/>
            <person name="Zhou L."/>
            <person name="Zhou L."/>
            <person name="Ni X."/>
            <person name="Tian J."/>
            <person name="Zhou Y."/>
            <person name="Sheng Y."/>
            <person name="Liu T."/>
            <person name="Pan Y."/>
            <person name="Xia L."/>
            <person name="Li J."/>
            <person name="Zhao F."/>
            <person name="Cao W."/>
        </authorList>
    </citation>
    <scope>NUCLEOTIDE SEQUENCE</scope>
    <source>
        <strain evidence="3">Rmic-2018</strain>
        <tissue evidence="3">Larvae</tissue>
    </source>
</reference>
<keyword evidence="1" id="KW-0863">Zinc-finger</keyword>
<keyword evidence="1" id="KW-0862">Zinc</keyword>
<dbReference type="GO" id="GO:0008270">
    <property type="term" value="F:zinc ion binding"/>
    <property type="evidence" value="ECO:0007669"/>
    <property type="project" value="UniProtKB-KW"/>
</dbReference>
<reference evidence="3" key="1">
    <citation type="journal article" date="2020" name="Cell">
        <title>Large-Scale Comparative Analyses of Tick Genomes Elucidate Their Genetic Diversity and Vector Capacities.</title>
        <authorList>
            <consortium name="Tick Genome and Microbiome Consortium (TIGMIC)"/>
            <person name="Jia N."/>
            <person name="Wang J."/>
            <person name="Shi W."/>
            <person name="Du L."/>
            <person name="Sun Y."/>
            <person name="Zhan W."/>
            <person name="Jiang J.F."/>
            <person name="Wang Q."/>
            <person name="Zhang B."/>
            <person name="Ji P."/>
            <person name="Bell-Sakyi L."/>
            <person name="Cui X.M."/>
            <person name="Yuan T.T."/>
            <person name="Jiang B.G."/>
            <person name="Yang W.F."/>
            <person name="Lam T.T."/>
            <person name="Chang Q.C."/>
            <person name="Ding S.J."/>
            <person name="Wang X.J."/>
            <person name="Zhu J.G."/>
            <person name="Ruan X.D."/>
            <person name="Zhao L."/>
            <person name="Wei J.T."/>
            <person name="Ye R.Z."/>
            <person name="Que T.C."/>
            <person name="Du C.H."/>
            <person name="Zhou Y.H."/>
            <person name="Cheng J.X."/>
            <person name="Dai P.F."/>
            <person name="Guo W.B."/>
            <person name="Han X.H."/>
            <person name="Huang E.J."/>
            <person name="Li L.F."/>
            <person name="Wei W."/>
            <person name="Gao Y.C."/>
            <person name="Liu J.Z."/>
            <person name="Shao H.Z."/>
            <person name="Wang X."/>
            <person name="Wang C.C."/>
            <person name="Yang T.C."/>
            <person name="Huo Q.B."/>
            <person name="Li W."/>
            <person name="Chen H.Y."/>
            <person name="Chen S.E."/>
            <person name="Zhou L.G."/>
            <person name="Ni X.B."/>
            <person name="Tian J.H."/>
            <person name="Sheng Y."/>
            <person name="Liu T."/>
            <person name="Pan Y.S."/>
            <person name="Xia L.Y."/>
            <person name="Li J."/>
            <person name="Zhao F."/>
            <person name="Cao W.C."/>
        </authorList>
    </citation>
    <scope>NUCLEOTIDE SEQUENCE</scope>
    <source>
        <strain evidence="3">Rmic-2018</strain>
    </source>
</reference>
<sequence>MERLTRASDYRSEDVEVGSEQGTFRIRSVTQGGGFHEVNFSDPSCTCFDFKKSKLPCKHFAAIFLLVNGWGFSRLPVEYKEVPNMTAHSVTSCTSADTEDPEVLADPVTEEFQCGLQKTSEQSRRHLRSKIRAETDRLLSSLHYIHSDTVLQHLFGALHEARILAEENVTTSSGITVRGSPTKGCSGVAAKKKSTSITSNCSCSEETAVT</sequence>